<evidence type="ECO:0000313" key="8">
    <source>
        <dbReference type="EMBL" id="AHG90655.1"/>
    </source>
</evidence>
<keyword evidence="3 6" id="KW-0694">RNA-binding</keyword>
<proteinExistence type="inferred from homology"/>
<dbReference type="InterPro" id="IPR035926">
    <property type="entry name" value="NusB-like_sf"/>
</dbReference>
<dbReference type="PANTHER" id="PTHR11078:SF3">
    <property type="entry name" value="ANTITERMINATION NUSB DOMAIN-CONTAINING PROTEIN"/>
    <property type="match status" value="1"/>
</dbReference>
<dbReference type="GO" id="GO:0005829">
    <property type="term" value="C:cytosol"/>
    <property type="evidence" value="ECO:0007669"/>
    <property type="project" value="TreeGrafter"/>
</dbReference>
<dbReference type="Proteomes" id="UP000019151">
    <property type="component" value="Chromosome"/>
</dbReference>
<keyword evidence="5 6" id="KW-0804">Transcription</keyword>
<dbReference type="FunCoup" id="W0RJY8">
    <property type="interactions" value="324"/>
</dbReference>
<dbReference type="RefSeq" id="WP_025412121.1">
    <property type="nucleotide sequence ID" value="NZ_CP007128.1"/>
</dbReference>
<dbReference type="GO" id="GO:0031564">
    <property type="term" value="P:transcription antitermination"/>
    <property type="evidence" value="ECO:0007669"/>
    <property type="project" value="UniProtKB-KW"/>
</dbReference>
<comment type="similarity">
    <text evidence="1 6">Belongs to the NusB family.</text>
</comment>
<dbReference type="HAMAP" id="MF_00073">
    <property type="entry name" value="NusB"/>
    <property type="match status" value="1"/>
</dbReference>
<evidence type="ECO:0000256" key="5">
    <source>
        <dbReference type="ARBA" id="ARBA00023163"/>
    </source>
</evidence>
<evidence type="ECO:0000256" key="6">
    <source>
        <dbReference type="HAMAP-Rule" id="MF_00073"/>
    </source>
</evidence>
<dbReference type="InParanoid" id="W0RJY8"/>
<organism evidence="8 9">
    <name type="scientific">Gemmatirosa kalamazoonensis</name>
    <dbReference type="NCBI Taxonomy" id="861299"/>
    <lineage>
        <taxon>Bacteria</taxon>
        <taxon>Pseudomonadati</taxon>
        <taxon>Gemmatimonadota</taxon>
        <taxon>Gemmatimonadia</taxon>
        <taxon>Gemmatimonadales</taxon>
        <taxon>Gemmatimonadaceae</taxon>
        <taxon>Gemmatirosa</taxon>
    </lineage>
</organism>
<dbReference type="GO" id="GO:0006353">
    <property type="term" value="P:DNA-templated transcription termination"/>
    <property type="evidence" value="ECO:0007669"/>
    <property type="project" value="UniProtKB-UniRule"/>
</dbReference>
<evidence type="ECO:0000256" key="4">
    <source>
        <dbReference type="ARBA" id="ARBA00023015"/>
    </source>
</evidence>
<dbReference type="SUPFAM" id="SSF48013">
    <property type="entry name" value="NusB-like"/>
    <property type="match status" value="1"/>
</dbReference>
<evidence type="ECO:0000256" key="3">
    <source>
        <dbReference type="ARBA" id="ARBA00022884"/>
    </source>
</evidence>
<keyword evidence="2 6" id="KW-0889">Transcription antitermination</keyword>
<dbReference type="InterPro" id="IPR011605">
    <property type="entry name" value="NusB_fam"/>
</dbReference>
<sequence>MPKGERLESRARARALQALYAWDVRGAEGLELVATRVWDDLAVGPEERRLAGFIVREMIQHGEEIDRELGDVTTNWRLERLGAIERTVLRLAAAELRRGETPPKVVIQEAVRLAERYGSEQSARFVNGVVDALARRLGRL</sequence>
<reference evidence="8 9" key="1">
    <citation type="journal article" date="2014" name="Genome Announc.">
        <title>Genome Sequence and Methylome of Soil Bacterium Gemmatirosa kalamazoonensis KBS708T, a Member of the Rarely Cultivated Gemmatimonadetes Phylum.</title>
        <authorList>
            <person name="Debruyn J.M."/>
            <person name="Radosevich M."/>
            <person name="Wommack K.E."/>
            <person name="Polson S.W."/>
            <person name="Hauser L.J."/>
            <person name="Fawaz M.N."/>
            <person name="Korlach J."/>
            <person name="Tsai Y.C."/>
        </authorList>
    </citation>
    <scope>NUCLEOTIDE SEQUENCE [LARGE SCALE GENOMIC DNA]</scope>
    <source>
        <strain evidence="8 9">KBS708</strain>
    </source>
</reference>
<evidence type="ECO:0000256" key="2">
    <source>
        <dbReference type="ARBA" id="ARBA00022814"/>
    </source>
</evidence>
<dbReference type="NCBIfam" id="TIGR01951">
    <property type="entry name" value="nusB"/>
    <property type="match status" value="1"/>
</dbReference>
<dbReference type="HOGENOM" id="CLU_087843_3_0_0"/>
<keyword evidence="9" id="KW-1185">Reference proteome</keyword>
<evidence type="ECO:0000313" key="9">
    <source>
        <dbReference type="Proteomes" id="UP000019151"/>
    </source>
</evidence>
<dbReference type="GO" id="GO:0003723">
    <property type="term" value="F:RNA binding"/>
    <property type="evidence" value="ECO:0007669"/>
    <property type="project" value="UniProtKB-UniRule"/>
</dbReference>
<feature type="domain" description="NusB/RsmB/TIM44" evidence="7">
    <location>
        <begin position="10"/>
        <end position="135"/>
    </location>
</feature>
<evidence type="ECO:0000259" key="7">
    <source>
        <dbReference type="Pfam" id="PF01029"/>
    </source>
</evidence>
<dbReference type="eggNOG" id="COG0781">
    <property type="taxonomic scope" value="Bacteria"/>
</dbReference>
<name>W0RJY8_9BACT</name>
<dbReference type="KEGG" id="gba:J421_3118"/>
<evidence type="ECO:0000256" key="1">
    <source>
        <dbReference type="ARBA" id="ARBA00005952"/>
    </source>
</evidence>
<comment type="function">
    <text evidence="6">Involved in transcription antitermination. Required for transcription of ribosomal RNA (rRNA) genes. Binds specifically to the boxA antiterminator sequence of the ribosomal RNA (rrn) operons.</text>
</comment>
<dbReference type="InterPro" id="IPR006027">
    <property type="entry name" value="NusB_RsmB_TIM44"/>
</dbReference>
<keyword evidence="4 6" id="KW-0805">Transcription regulation</keyword>
<dbReference type="EMBL" id="CP007128">
    <property type="protein sequence ID" value="AHG90655.1"/>
    <property type="molecule type" value="Genomic_DNA"/>
</dbReference>
<dbReference type="Gene3D" id="1.10.940.10">
    <property type="entry name" value="NusB-like"/>
    <property type="match status" value="1"/>
</dbReference>
<dbReference type="Pfam" id="PF01029">
    <property type="entry name" value="NusB"/>
    <property type="match status" value="1"/>
</dbReference>
<dbReference type="OrthoDB" id="9787568at2"/>
<dbReference type="STRING" id="861299.J421_3118"/>
<dbReference type="AlphaFoldDB" id="W0RJY8"/>
<dbReference type="PANTHER" id="PTHR11078">
    <property type="entry name" value="N UTILIZATION SUBSTANCE PROTEIN B-RELATED"/>
    <property type="match status" value="1"/>
</dbReference>
<gene>
    <name evidence="6" type="primary">nusB</name>
    <name evidence="8" type="ORF">J421_3118</name>
</gene>
<accession>W0RJY8</accession>
<protein>
    <recommendedName>
        <fullName evidence="6">Transcription antitermination protein NusB</fullName>
    </recommendedName>
    <alternativeName>
        <fullName evidence="6">Antitermination factor NusB</fullName>
    </alternativeName>
</protein>